<dbReference type="SMART" id="SM00360">
    <property type="entry name" value="RRM"/>
    <property type="match status" value="1"/>
</dbReference>
<feature type="domain" description="NTF2" evidence="5">
    <location>
        <begin position="18"/>
        <end position="134"/>
    </location>
</feature>
<feature type="compositionally biased region" description="Basic and acidic residues" evidence="3">
    <location>
        <begin position="474"/>
        <end position="496"/>
    </location>
</feature>
<evidence type="ECO:0000256" key="2">
    <source>
        <dbReference type="PROSITE-ProRule" id="PRU00176"/>
    </source>
</evidence>
<sequence length="504" mass="55199">MASQESALAGSPPPAQVVGNAFVQQFFHILNQSPELVHRFYQESSKLSRPGTAGEMSTVSSLQIINEKILSMDHSEYRAQIKTVDTQESLNGGVLVLVTGYLNGNDSLRREFVQTFFLATQEKGYYVLNDIFRYVEDTNWQTEEQGFLANETDAPLVHQDDSIASQDHVPDPERTVAVPEENEVNGEVYDSSGLEERSVVDEEVPVDEVINEVPTTLPTEVADSNPTTGREQKKSYASIVRVMRENSAPISHPIKPAPTNTERQLTSASTASLISEVPFANSYATESSNLTESEGDGHSIYIKNLPMNATASQLEEEFKKFGPIKPNGIQVRSNKLQGFCFGFVEFELAAAVQSAIEASPVMIGGRQAYVEEKRATSSRDRDGPSTSRLQVVEPVRNEWTICSHDVPTTIRSKVAFGVNNRGRYALGRGDGFRSIGIRGRGGFGGGRGYGRGDFSNRADFGNRGGSRTGGIFSRGDDAGYHKVDRSRENHHSDKNVAPRVPAPA</sequence>
<dbReference type="InterPro" id="IPR000504">
    <property type="entry name" value="RRM_dom"/>
</dbReference>
<dbReference type="InterPro" id="IPR032710">
    <property type="entry name" value="NTF2-like_dom_sf"/>
</dbReference>
<dbReference type="FunFam" id="3.30.70.330:FF:000589">
    <property type="entry name" value="RNA-binding protein-like"/>
    <property type="match status" value="1"/>
</dbReference>
<evidence type="ECO:0000256" key="1">
    <source>
        <dbReference type="ARBA" id="ARBA00022884"/>
    </source>
</evidence>
<dbReference type="SUPFAM" id="SSF54928">
    <property type="entry name" value="RNA-binding domain, RBD"/>
    <property type="match status" value="1"/>
</dbReference>
<dbReference type="InterPro" id="IPR018222">
    <property type="entry name" value="Nuclear_transport_factor_2_euk"/>
</dbReference>
<dbReference type="Pfam" id="PF00076">
    <property type="entry name" value="RRM_1"/>
    <property type="match status" value="1"/>
</dbReference>
<name>A0A2I0AFZ0_9ASPA</name>
<dbReference type="GO" id="GO:0005829">
    <property type="term" value="C:cytosol"/>
    <property type="evidence" value="ECO:0007669"/>
    <property type="project" value="TreeGrafter"/>
</dbReference>
<dbReference type="EMBL" id="KZ451982">
    <property type="protein sequence ID" value="PKA54470.1"/>
    <property type="molecule type" value="Genomic_DNA"/>
</dbReference>
<dbReference type="SUPFAM" id="SSF54427">
    <property type="entry name" value="NTF2-like"/>
    <property type="match status" value="1"/>
</dbReference>
<dbReference type="InterPro" id="IPR035979">
    <property type="entry name" value="RBD_domain_sf"/>
</dbReference>
<dbReference type="CDD" id="cd00780">
    <property type="entry name" value="NTF2"/>
    <property type="match status" value="1"/>
</dbReference>
<dbReference type="OrthoDB" id="339151at2759"/>
<feature type="region of interest" description="Disordered" evidence="3">
    <location>
        <begin position="446"/>
        <end position="504"/>
    </location>
</feature>
<protein>
    <submittedName>
        <fullName evidence="6">Nuclear transport factor 2</fullName>
    </submittedName>
</protein>
<gene>
    <name evidence="6" type="primary">NTF2</name>
    <name evidence="6" type="ORF">AXF42_Ash000303</name>
</gene>
<organism evidence="6 7">
    <name type="scientific">Apostasia shenzhenica</name>
    <dbReference type="NCBI Taxonomy" id="1088818"/>
    <lineage>
        <taxon>Eukaryota</taxon>
        <taxon>Viridiplantae</taxon>
        <taxon>Streptophyta</taxon>
        <taxon>Embryophyta</taxon>
        <taxon>Tracheophyta</taxon>
        <taxon>Spermatophyta</taxon>
        <taxon>Magnoliopsida</taxon>
        <taxon>Liliopsida</taxon>
        <taxon>Asparagales</taxon>
        <taxon>Orchidaceae</taxon>
        <taxon>Apostasioideae</taxon>
        <taxon>Apostasia</taxon>
    </lineage>
</organism>
<dbReference type="InterPro" id="IPR002075">
    <property type="entry name" value="NTF2_dom"/>
</dbReference>
<dbReference type="PANTHER" id="PTHR10693:SF20">
    <property type="entry name" value="AT27578P"/>
    <property type="match status" value="1"/>
</dbReference>
<keyword evidence="7" id="KW-1185">Reference proteome</keyword>
<dbReference type="PROSITE" id="PS50102">
    <property type="entry name" value="RRM"/>
    <property type="match status" value="1"/>
</dbReference>
<accession>A0A2I0AFZ0</accession>
<feature type="domain" description="RRM" evidence="4">
    <location>
        <begin position="298"/>
        <end position="375"/>
    </location>
</feature>
<evidence type="ECO:0000256" key="3">
    <source>
        <dbReference type="SAM" id="MobiDB-lite"/>
    </source>
</evidence>
<dbReference type="Gene3D" id="3.10.450.50">
    <property type="match status" value="1"/>
</dbReference>
<dbReference type="STRING" id="1088818.A0A2I0AFZ0"/>
<dbReference type="PROSITE" id="PS50177">
    <property type="entry name" value="NTF2_DOMAIN"/>
    <property type="match status" value="1"/>
</dbReference>
<dbReference type="Pfam" id="PF02136">
    <property type="entry name" value="NTF2"/>
    <property type="match status" value="1"/>
</dbReference>
<proteinExistence type="predicted"/>
<dbReference type="CDD" id="cd00590">
    <property type="entry name" value="RRM_SF"/>
    <property type="match status" value="1"/>
</dbReference>
<evidence type="ECO:0000259" key="4">
    <source>
        <dbReference type="PROSITE" id="PS50102"/>
    </source>
</evidence>
<dbReference type="GO" id="GO:0003729">
    <property type="term" value="F:mRNA binding"/>
    <property type="evidence" value="ECO:0007669"/>
    <property type="project" value="TreeGrafter"/>
</dbReference>
<dbReference type="GO" id="GO:1990904">
    <property type="term" value="C:ribonucleoprotein complex"/>
    <property type="evidence" value="ECO:0007669"/>
    <property type="project" value="TreeGrafter"/>
</dbReference>
<dbReference type="InterPro" id="IPR039539">
    <property type="entry name" value="Ras_GTPase_bind_prot"/>
</dbReference>
<evidence type="ECO:0000313" key="6">
    <source>
        <dbReference type="EMBL" id="PKA54470.1"/>
    </source>
</evidence>
<dbReference type="Gene3D" id="3.30.70.330">
    <property type="match status" value="1"/>
</dbReference>
<dbReference type="PANTHER" id="PTHR10693">
    <property type="entry name" value="RAS GTPASE-ACTIVATING PROTEIN-BINDING PROTEIN"/>
    <property type="match status" value="1"/>
</dbReference>
<evidence type="ECO:0000259" key="5">
    <source>
        <dbReference type="PROSITE" id="PS50177"/>
    </source>
</evidence>
<dbReference type="InterPro" id="IPR012677">
    <property type="entry name" value="Nucleotide-bd_a/b_plait_sf"/>
</dbReference>
<keyword evidence="1 2" id="KW-0694">RNA-binding</keyword>
<dbReference type="FunFam" id="3.10.450.50:FF:000003">
    <property type="entry name" value="Nuclear transport factor 2 family protein"/>
    <property type="match status" value="1"/>
</dbReference>
<evidence type="ECO:0000313" key="7">
    <source>
        <dbReference type="Proteomes" id="UP000236161"/>
    </source>
</evidence>
<dbReference type="AlphaFoldDB" id="A0A2I0AFZ0"/>
<reference evidence="6 7" key="1">
    <citation type="journal article" date="2017" name="Nature">
        <title>The Apostasia genome and the evolution of orchids.</title>
        <authorList>
            <person name="Zhang G.Q."/>
            <person name="Liu K.W."/>
            <person name="Li Z."/>
            <person name="Lohaus R."/>
            <person name="Hsiao Y.Y."/>
            <person name="Niu S.C."/>
            <person name="Wang J.Y."/>
            <person name="Lin Y.C."/>
            <person name="Xu Q."/>
            <person name="Chen L.J."/>
            <person name="Yoshida K."/>
            <person name="Fujiwara S."/>
            <person name="Wang Z.W."/>
            <person name="Zhang Y.Q."/>
            <person name="Mitsuda N."/>
            <person name="Wang M."/>
            <person name="Liu G.H."/>
            <person name="Pecoraro L."/>
            <person name="Huang H.X."/>
            <person name="Xiao X.J."/>
            <person name="Lin M."/>
            <person name="Wu X.Y."/>
            <person name="Wu W.L."/>
            <person name="Chen Y.Y."/>
            <person name="Chang S.B."/>
            <person name="Sakamoto S."/>
            <person name="Ohme-Takagi M."/>
            <person name="Yagi M."/>
            <person name="Zeng S.J."/>
            <person name="Shen C.Y."/>
            <person name="Yeh C.M."/>
            <person name="Luo Y.B."/>
            <person name="Tsai W.C."/>
            <person name="Van de Peer Y."/>
            <person name="Liu Z.J."/>
        </authorList>
    </citation>
    <scope>NUCLEOTIDE SEQUENCE [LARGE SCALE GENOMIC DNA]</scope>
    <source>
        <strain evidence="7">cv. Shenzhen</strain>
        <tissue evidence="6">Stem</tissue>
    </source>
</reference>
<dbReference type="Proteomes" id="UP000236161">
    <property type="component" value="Unassembled WGS sequence"/>
</dbReference>